<evidence type="ECO:0000313" key="4">
    <source>
        <dbReference type="Proteomes" id="UP000093508"/>
    </source>
</evidence>
<dbReference type="OrthoDB" id="4378831at2"/>
<evidence type="ECO:0000313" key="5">
    <source>
        <dbReference type="Proteomes" id="UP000184069"/>
    </source>
</evidence>
<name>A0A1M7CAT9_9FLAO</name>
<dbReference type="InterPro" id="IPR018712">
    <property type="entry name" value="Tle1-like_cat"/>
</dbReference>
<dbReference type="AlphaFoldDB" id="A0A1M7CAT9"/>
<dbReference type="EMBL" id="FRBM01000005">
    <property type="protein sequence ID" value="SHL64300.1"/>
    <property type="molecule type" value="Genomic_DNA"/>
</dbReference>
<evidence type="ECO:0000259" key="1">
    <source>
        <dbReference type="Pfam" id="PF09994"/>
    </source>
</evidence>
<keyword evidence="4" id="KW-1185">Reference proteome</keyword>
<dbReference type="GO" id="GO:0016787">
    <property type="term" value="F:hydrolase activity"/>
    <property type="evidence" value="ECO:0007669"/>
    <property type="project" value="UniProtKB-KW"/>
</dbReference>
<protein>
    <submittedName>
        <fullName evidence="3">Uncharacterized alpha/beta hydrolase domain</fullName>
    </submittedName>
</protein>
<sequence length="787" mass="89568">MVIIGDTRPLASKNYTYTISGATGKPKVKQWQVEYAGKVLASNTNGVFNFNPSMAGKTVKLTAVVDMHGKDMNYFINLQILAAMPIIEELYWLDINNERIGKRIVGYLDTVKLVIKTKNIPANDKIKVTIYEDEYVDGHDEDSSRNMGTYEPYVDKKGYAYITFDNIKVYQKKLNSMDYVDESVHEFYAKVVYSNKINQVKDTIQLQVKNELRKLVPPHVGSNPVVVGKTDSVKKENKTGLEFTFGVFIDGTLNNMYNTELKQKFGKEPPKNTTGLLMNKEDAEKIYDKKGDKKYKESSYENDLSNPAILFKNYTIDNVKTFRIYTEGIGTNSAPKGQGDHLGVDDYKKDDAMEGPAFGMGSAGIKDRVRKSIEDVMKRIKQMSTGQMNVYIKTITFDVFGFSRGAAAARHFVHVVKYPAYKAETTYTTNEFGEMKNVRAWDAFGYQLPQSYGNQMMPGYGYLGQLLKEAKLLDDQTIINVRFVGIYDTVPHHGLRQKNDIKDLGLNDVNKANYVVHMVAADEHRYNFDLVDISSVAKVSPDSGKKGGIELTYPGVHCDVGGAYVEGDGNTPYRIDVGRIKGPLEDLQKEIVAKGWFKNDEMSIHFYTSGLMLSLARSFYRLQGSKKYVSNQYSYIPLHIMAEFCKKKDVPIDDIALQKFKRFTDNPVPDNVNFLEKIKKIYWKYSFEGGTPLKFVEPKVYTEPPIVFAAGSPQATQYKLEWEKRQKEGQVKLDAEVEKDNFDIKKLRYHYLHWNSSYGSSEESWGSFLSDKNKPNMVNGKRKRDVH</sequence>
<keyword evidence="3" id="KW-0378">Hydrolase</keyword>
<dbReference type="Proteomes" id="UP000093508">
    <property type="component" value="Unassembled WGS sequence"/>
</dbReference>
<dbReference type="Pfam" id="PF09994">
    <property type="entry name" value="T6SS_Tle1-like_cat"/>
    <property type="match status" value="1"/>
</dbReference>
<gene>
    <name evidence="2" type="ORF">BBH99_20435</name>
    <name evidence="3" type="ORF">SAMN05444407_105151</name>
</gene>
<proteinExistence type="predicted"/>
<dbReference type="STRING" id="1423959.SAMN05444407_105151"/>
<accession>A0A1M7CAT9</accession>
<dbReference type="RefSeq" id="WP_066695032.1">
    <property type="nucleotide sequence ID" value="NZ_FRBM01000005.1"/>
</dbReference>
<evidence type="ECO:0000313" key="3">
    <source>
        <dbReference type="EMBL" id="SHL64300.1"/>
    </source>
</evidence>
<reference evidence="3 5" key="2">
    <citation type="submission" date="2016-11" db="EMBL/GenBank/DDBJ databases">
        <authorList>
            <person name="Jaros S."/>
            <person name="Januszkiewicz K."/>
            <person name="Wedrychowicz H."/>
        </authorList>
    </citation>
    <scope>NUCLEOTIDE SEQUENCE [LARGE SCALE GENOMIC DNA]</scope>
    <source>
        <strain evidence="3 5">DSM 27621</strain>
    </source>
</reference>
<organism evidence="3 5">
    <name type="scientific">Chryseobacterium contaminans</name>
    <dbReference type="NCBI Taxonomy" id="1423959"/>
    <lineage>
        <taxon>Bacteria</taxon>
        <taxon>Pseudomonadati</taxon>
        <taxon>Bacteroidota</taxon>
        <taxon>Flavobacteriia</taxon>
        <taxon>Flavobacteriales</taxon>
        <taxon>Weeksellaceae</taxon>
        <taxon>Chryseobacterium group</taxon>
        <taxon>Chryseobacterium</taxon>
    </lineage>
</organism>
<dbReference type="Proteomes" id="UP000184069">
    <property type="component" value="Unassembled WGS sequence"/>
</dbReference>
<dbReference type="PANTHER" id="PTHR33840">
    <property type="match status" value="1"/>
</dbReference>
<reference evidence="2 4" key="1">
    <citation type="submission" date="2016-07" db="EMBL/GenBank/DDBJ databases">
        <authorList>
            <person name="Jeong J.-J."/>
            <person name="Kim D.W."/>
            <person name="Sang M.K."/>
            <person name="Choi I.-G."/>
            <person name="Kim K.D."/>
        </authorList>
    </citation>
    <scope>NUCLEOTIDE SEQUENCE [LARGE SCALE GENOMIC DNA]</scope>
    <source>
        <strain evidence="2 4">C-26</strain>
    </source>
</reference>
<dbReference type="EMBL" id="MAYF01000138">
    <property type="protein sequence ID" value="OCA78845.1"/>
    <property type="molecule type" value="Genomic_DNA"/>
</dbReference>
<evidence type="ECO:0000313" key="2">
    <source>
        <dbReference type="EMBL" id="OCA78845.1"/>
    </source>
</evidence>
<dbReference type="PANTHER" id="PTHR33840:SF1">
    <property type="entry name" value="TLE1 PHOSPHOLIPASE DOMAIN-CONTAINING PROTEIN"/>
    <property type="match status" value="1"/>
</dbReference>
<feature type="domain" description="T6SS Phospholipase effector Tle1-like catalytic" evidence="1">
    <location>
        <begin position="320"/>
        <end position="568"/>
    </location>
</feature>